<dbReference type="PROSITE" id="PS50850">
    <property type="entry name" value="MFS"/>
    <property type="match status" value="1"/>
</dbReference>
<name>A0A9X2K9B6_9ACTN</name>
<dbReference type="GO" id="GO:0005886">
    <property type="term" value="C:plasma membrane"/>
    <property type="evidence" value="ECO:0007669"/>
    <property type="project" value="UniProtKB-SubCell"/>
</dbReference>
<dbReference type="PANTHER" id="PTHR23505:SF79">
    <property type="entry name" value="PROTEIN SPINSTER"/>
    <property type="match status" value="1"/>
</dbReference>
<evidence type="ECO:0000313" key="9">
    <source>
        <dbReference type="Proteomes" id="UP001139648"/>
    </source>
</evidence>
<evidence type="ECO:0000256" key="2">
    <source>
        <dbReference type="ARBA" id="ARBA00022448"/>
    </source>
</evidence>
<evidence type="ECO:0000259" key="7">
    <source>
        <dbReference type="PROSITE" id="PS50850"/>
    </source>
</evidence>
<feature type="transmembrane region" description="Helical" evidence="6">
    <location>
        <begin position="373"/>
        <end position="395"/>
    </location>
</feature>
<feature type="transmembrane region" description="Helical" evidence="6">
    <location>
        <begin position="312"/>
        <end position="332"/>
    </location>
</feature>
<comment type="subcellular location">
    <subcellularLocation>
        <location evidence="1">Cell membrane</location>
        <topology evidence="1">Multi-pass membrane protein</topology>
    </subcellularLocation>
</comment>
<keyword evidence="3 6" id="KW-0812">Transmembrane</keyword>
<gene>
    <name evidence="8" type="ORF">HD597_012607</name>
</gene>
<proteinExistence type="predicted"/>
<reference evidence="8" key="1">
    <citation type="submission" date="2022-06" db="EMBL/GenBank/DDBJ databases">
        <title>Sequencing the genomes of 1000 actinobacteria strains.</title>
        <authorList>
            <person name="Klenk H.-P."/>
        </authorList>
    </citation>
    <scope>NUCLEOTIDE SEQUENCE</scope>
    <source>
        <strain evidence="8">DSM 46694</strain>
    </source>
</reference>
<evidence type="ECO:0000256" key="3">
    <source>
        <dbReference type="ARBA" id="ARBA00022692"/>
    </source>
</evidence>
<accession>A0A9X2K9B6</accession>
<feature type="transmembrane region" description="Helical" evidence="6">
    <location>
        <begin position="274"/>
        <end position="300"/>
    </location>
</feature>
<dbReference type="Gene3D" id="1.20.1250.20">
    <property type="entry name" value="MFS general substrate transporter like domains"/>
    <property type="match status" value="1"/>
</dbReference>
<evidence type="ECO:0000256" key="5">
    <source>
        <dbReference type="ARBA" id="ARBA00023136"/>
    </source>
</evidence>
<dbReference type="InterPro" id="IPR044770">
    <property type="entry name" value="MFS_spinster-like"/>
</dbReference>
<dbReference type="InterPro" id="IPR036259">
    <property type="entry name" value="MFS_trans_sf"/>
</dbReference>
<evidence type="ECO:0000256" key="1">
    <source>
        <dbReference type="ARBA" id="ARBA00004651"/>
    </source>
</evidence>
<protein>
    <submittedName>
        <fullName evidence="8">MFS family permease</fullName>
    </submittedName>
</protein>
<feature type="transmembrane region" description="Helical" evidence="6">
    <location>
        <begin position="235"/>
        <end position="262"/>
    </location>
</feature>
<dbReference type="InterPro" id="IPR020846">
    <property type="entry name" value="MFS_dom"/>
</dbReference>
<feature type="transmembrane region" description="Helical" evidence="6">
    <location>
        <begin position="20"/>
        <end position="38"/>
    </location>
</feature>
<dbReference type="EMBL" id="JAMZEB010000002">
    <property type="protein sequence ID" value="MCP2365587.1"/>
    <property type="molecule type" value="Genomic_DNA"/>
</dbReference>
<keyword evidence="9" id="KW-1185">Reference proteome</keyword>
<dbReference type="AlphaFoldDB" id="A0A9X2K9B6"/>
<dbReference type="PANTHER" id="PTHR23505">
    <property type="entry name" value="SPINSTER"/>
    <property type="match status" value="1"/>
</dbReference>
<keyword evidence="2" id="KW-0813">Transport</keyword>
<evidence type="ECO:0000256" key="4">
    <source>
        <dbReference type="ARBA" id="ARBA00022989"/>
    </source>
</evidence>
<feature type="transmembrane region" description="Helical" evidence="6">
    <location>
        <begin position="180"/>
        <end position="197"/>
    </location>
</feature>
<dbReference type="SUPFAM" id="SSF103473">
    <property type="entry name" value="MFS general substrate transporter"/>
    <property type="match status" value="1"/>
</dbReference>
<evidence type="ECO:0000313" key="8">
    <source>
        <dbReference type="EMBL" id="MCP2365587.1"/>
    </source>
</evidence>
<evidence type="ECO:0000256" key="6">
    <source>
        <dbReference type="SAM" id="Phobius"/>
    </source>
</evidence>
<dbReference type="RefSeq" id="WP_253758993.1">
    <property type="nucleotide sequence ID" value="NZ_BAABKA010000055.1"/>
</dbReference>
<dbReference type="InterPro" id="IPR011701">
    <property type="entry name" value="MFS"/>
</dbReference>
<keyword evidence="4 6" id="KW-1133">Transmembrane helix</keyword>
<feature type="transmembrane region" description="Helical" evidence="6">
    <location>
        <begin position="91"/>
        <end position="117"/>
    </location>
</feature>
<feature type="transmembrane region" description="Helical" evidence="6">
    <location>
        <begin position="59"/>
        <end position="79"/>
    </location>
</feature>
<dbReference type="Pfam" id="PF07690">
    <property type="entry name" value="MFS_1"/>
    <property type="match status" value="1"/>
</dbReference>
<dbReference type="Proteomes" id="UP001139648">
    <property type="component" value="Unassembled WGS sequence"/>
</dbReference>
<organism evidence="8 9">
    <name type="scientific">Nonomuraea thailandensis</name>
    <dbReference type="NCBI Taxonomy" id="1188745"/>
    <lineage>
        <taxon>Bacteria</taxon>
        <taxon>Bacillati</taxon>
        <taxon>Actinomycetota</taxon>
        <taxon>Actinomycetes</taxon>
        <taxon>Streptosporangiales</taxon>
        <taxon>Streptosporangiaceae</taxon>
        <taxon>Nonomuraea</taxon>
    </lineage>
</organism>
<dbReference type="GO" id="GO:0022857">
    <property type="term" value="F:transmembrane transporter activity"/>
    <property type="evidence" value="ECO:0007669"/>
    <property type="project" value="InterPro"/>
</dbReference>
<keyword evidence="5 6" id="KW-0472">Membrane</keyword>
<feature type="transmembrane region" description="Helical" evidence="6">
    <location>
        <begin position="401"/>
        <end position="422"/>
    </location>
</feature>
<sequence length="439" mass="45431">MVGTFGSPRTGTIDAQSRAPFGWAPLVVLFIVGLVDRIEHNLLSGVLPLIQKEWGFSDTAAGSIPTAAALAAVVVSLPAGYLADRFSRTRIIAIVVFCWAIATLGSGMATGFAMFYLMRVFLAAAENIDNPAAGSLLADYYPPVSRAKAYGLTRVTTYLGGVGTLLGGVLADAFSWRTAFLIMVVPGVLTALLVWFLREPRRGELDRLVATGEAAPSETPQAQEKPPFWTQLRQVLAIPTLLFVCAGLALLSLGLAGIFFWLPTLMVRGFGASVGTAGSISGLITIAGTLIGTLVGSWLGRKWHGTRKGGRLLAGGSGIAAGSLVLAAALSMDSLGGLTILVLVACSLMSIAIPNMTACLADVVSAASRGLGFAVLQLLLTAGSAFGSLVVGIVSDESGSLLTGMYVLVIPMAVGGLLTLGARASFERDARKVMEAAGR</sequence>
<comment type="caution">
    <text evidence="8">The sequence shown here is derived from an EMBL/GenBank/DDBJ whole genome shotgun (WGS) entry which is preliminary data.</text>
</comment>
<feature type="transmembrane region" description="Helical" evidence="6">
    <location>
        <begin position="338"/>
        <end position="361"/>
    </location>
</feature>
<feature type="domain" description="Major facilitator superfamily (MFS) profile" evidence="7">
    <location>
        <begin position="25"/>
        <end position="427"/>
    </location>
</feature>